<reference evidence="5 6" key="1">
    <citation type="submission" date="2018-11" db="EMBL/GenBank/DDBJ databases">
        <authorList>
            <person name="Stevens M.J."/>
            <person name="Cernela N."/>
            <person name="Spoerry Serrano N."/>
            <person name="Schmitt S."/>
            <person name="Schrenzel J."/>
            <person name="Stephan R."/>
        </authorList>
    </citation>
    <scope>NUCLEOTIDE SEQUENCE [LARGE SCALE GENOMIC DNA]</scope>
    <source>
        <strain evidence="5 6">PP422</strain>
    </source>
</reference>
<dbReference type="InterPro" id="IPR036286">
    <property type="entry name" value="LexA/Signal_pep-like_sf"/>
</dbReference>
<dbReference type="NCBIfam" id="TIGR02227">
    <property type="entry name" value="sigpep_I_bact"/>
    <property type="match status" value="1"/>
</dbReference>
<sequence length="180" mass="20940">MVKRDLFRQLLLLVLLILGIIGLRVWLFEPVRITSTMANDYIKRNDVIIALKNTELKHGEFVLYEHEGKEYVSRIIALEEETATYLDNVLYRNQKIVREDYLELIPEQEYYTEDLTIETLTGGEFQVIPKGKILVLNDNRMDRNDSRSFGLIDQSDIIGRLSFRISPLSEFGIIETGLTQ</sequence>
<keyword evidence="3" id="KW-0645">Protease</keyword>
<keyword evidence="3" id="KW-0812">Transmembrane</keyword>
<dbReference type="GO" id="GO:0006465">
    <property type="term" value="P:signal peptide processing"/>
    <property type="evidence" value="ECO:0007669"/>
    <property type="project" value="InterPro"/>
</dbReference>
<feature type="transmembrane region" description="Helical" evidence="3">
    <location>
        <begin position="6"/>
        <end position="27"/>
    </location>
</feature>
<evidence type="ECO:0000259" key="4">
    <source>
        <dbReference type="Pfam" id="PF10502"/>
    </source>
</evidence>
<keyword evidence="3" id="KW-1133">Transmembrane helix</keyword>
<dbReference type="GO" id="GO:0009003">
    <property type="term" value="F:signal peptidase activity"/>
    <property type="evidence" value="ECO:0007669"/>
    <property type="project" value="UniProtKB-EC"/>
</dbReference>
<accession>A0A3R8R735</accession>
<dbReference type="Gene3D" id="2.10.109.10">
    <property type="entry name" value="Umud Fragment, subunit A"/>
    <property type="match status" value="1"/>
</dbReference>
<dbReference type="SUPFAM" id="SSF51306">
    <property type="entry name" value="LexA/Signal peptidase"/>
    <property type="match status" value="1"/>
</dbReference>
<dbReference type="Proteomes" id="UP000274117">
    <property type="component" value="Unassembled WGS sequence"/>
</dbReference>
<dbReference type="EC" id="3.4.21.89" evidence="3"/>
<keyword evidence="3 5" id="KW-0378">Hydrolase</keyword>
<evidence type="ECO:0000313" key="6">
    <source>
        <dbReference type="Proteomes" id="UP000274117"/>
    </source>
</evidence>
<dbReference type="InterPro" id="IPR019533">
    <property type="entry name" value="Peptidase_S26"/>
</dbReference>
<organism evidence="5 6">
    <name type="scientific">Streptococcus suis</name>
    <dbReference type="NCBI Taxonomy" id="1307"/>
    <lineage>
        <taxon>Bacteria</taxon>
        <taxon>Bacillati</taxon>
        <taxon>Bacillota</taxon>
        <taxon>Bacilli</taxon>
        <taxon>Lactobacillales</taxon>
        <taxon>Streptococcaceae</taxon>
        <taxon>Streptococcus</taxon>
    </lineage>
</organism>
<proteinExistence type="inferred from homology"/>
<evidence type="ECO:0000256" key="2">
    <source>
        <dbReference type="ARBA" id="ARBA00009370"/>
    </source>
</evidence>
<feature type="domain" description="Peptidase S26" evidence="4">
    <location>
        <begin position="10"/>
        <end position="165"/>
    </location>
</feature>
<dbReference type="PANTHER" id="PTHR43390:SF1">
    <property type="entry name" value="CHLOROPLAST PROCESSING PEPTIDASE"/>
    <property type="match status" value="1"/>
</dbReference>
<dbReference type="AlphaFoldDB" id="A0A3R8R735"/>
<evidence type="ECO:0000313" key="5">
    <source>
        <dbReference type="EMBL" id="RRR51921.1"/>
    </source>
</evidence>
<dbReference type="Pfam" id="PF10502">
    <property type="entry name" value="Peptidase_S26"/>
    <property type="match status" value="1"/>
</dbReference>
<reference evidence="5 6" key="2">
    <citation type="submission" date="2018-12" db="EMBL/GenBank/DDBJ databases">
        <title>Whole-genome sequences of fifteen clinical Streptococcus suis strains isolated from pigs between 2006 and 2018.</title>
        <authorList>
            <person name="Stevens M.J.A."/>
            <person name="Cernela N."/>
            <person name="Spoerry Serrano N."/>
            <person name="Schmitt S."/>
            <person name="Schrenzel J."/>
            <person name="Stephan R."/>
        </authorList>
    </citation>
    <scope>NUCLEOTIDE SEQUENCE [LARGE SCALE GENOMIC DNA]</scope>
    <source>
        <strain evidence="5 6">PP422</strain>
    </source>
</reference>
<comment type="similarity">
    <text evidence="2 3">Belongs to the peptidase S26 family.</text>
</comment>
<evidence type="ECO:0000256" key="1">
    <source>
        <dbReference type="ARBA" id="ARBA00004401"/>
    </source>
</evidence>
<dbReference type="GO" id="GO:0005886">
    <property type="term" value="C:plasma membrane"/>
    <property type="evidence" value="ECO:0007669"/>
    <property type="project" value="UniProtKB-SubCell"/>
</dbReference>
<comment type="caution">
    <text evidence="5">The sequence shown here is derived from an EMBL/GenBank/DDBJ whole genome shotgun (WGS) entry which is preliminary data.</text>
</comment>
<gene>
    <name evidence="5" type="primary">lepB</name>
    <name evidence="5" type="ORF">EI998_07835</name>
</gene>
<protein>
    <recommendedName>
        <fullName evidence="3">Signal peptidase I</fullName>
        <ecNumber evidence="3">3.4.21.89</ecNumber>
    </recommendedName>
</protein>
<name>A0A3R8R735_STRSU</name>
<comment type="catalytic activity">
    <reaction evidence="3">
        <text>Cleavage of hydrophobic, N-terminal signal or leader sequences from secreted and periplasmic proteins.</text>
        <dbReference type="EC" id="3.4.21.89"/>
    </reaction>
</comment>
<dbReference type="InterPro" id="IPR000223">
    <property type="entry name" value="Pept_S26A_signal_pept_1"/>
</dbReference>
<dbReference type="PANTHER" id="PTHR43390">
    <property type="entry name" value="SIGNAL PEPTIDASE I"/>
    <property type="match status" value="1"/>
</dbReference>
<dbReference type="GO" id="GO:0004252">
    <property type="term" value="F:serine-type endopeptidase activity"/>
    <property type="evidence" value="ECO:0007669"/>
    <property type="project" value="InterPro"/>
</dbReference>
<dbReference type="EMBL" id="RSDO01000013">
    <property type="protein sequence ID" value="RRR51921.1"/>
    <property type="molecule type" value="Genomic_DNA"/>
</dbReference>
<evidence type="ECO:0000256" key="3">
    <source>
        <dbReference type="RuleBase" id="RU362042"/>
    </source>
</evidence>
<dbReference type="PRINTS" id="PR00727">
    <property type="entry name" value="LEADERPTASE"/>
</dbReference>
<keyword evidence="3" id="KW-0472">Membrane</keyword>
<comment type="subcellular location">
    <subcellularLocation>
        <location evidence="1">Cell membrane</location>
        <topology evidence="1">Single-pass type II membrane protein</topology>
    </subcellularLocation>
    <subcellularLocation>
        <location evidence="3">Membrane</location>
        <topology evidence="3">Single-pass type II membrane protein</topology>
    </subcellularLocation>
</comment>